<protein>
    <recommendedName>
        <fullName evidence="1">Peptidase C45 hydrolase domain-containing protein</fullName>
    </recommendedName>
</protein>
<evidence type="ECO:0000259" key="1">
    <source>
        <dbReference type="Pfam" id="PF03417"/>
    </source>
</evidence>
<evidence type="ECO:0000313" key="2">
    <source>
        <dbReference type="EMBL" id="OJD12754.1"/>
    </source>
</evidence>
<gene>
    <name evidence="2" type="ORF">AJ78_06693</name>
</gene>
<proteinExistence type="predicted"/>
<evidence type="ECO:0000313" key="3">
    <source>
        <dbReference type="Proteomes" id="UP000182235"/>
    </source>
</evidence>
<dbReference type="InterPro" id="IPR047794">
    <property type="entry name" value="C45_proenzyme-like"/>
</dbReference>
<dbReference type="Proteomes" id="UP000182235">
    <property type="component" value="Unassembled WGS sequence"/>
</dbReference>
<dbReference type="Gene3D" id="3.60.60.10">
    <property type="entry name" value="Penicillin V Acylase, Chain A"/>
    <property type="match status" value="1"/>
</dbReference>
<dbReference type="NCBIfam" id="NF040521">
    <property type="entry name" value="C45_proenzyme"/>
    <property type="match status" value="1"/>
</dbReference>
<comment type="caution">
    <text evidence="2">The sequence shown here is derived from an EMBL/GenBank/DDBJ whole genome shotgun (WGS) entry which is preliminary data.</text>
</comment>
<dbReference type="InterPro" id="IPR005079">
    <property type="entry name" value="Peptidase_C45_hydrolase"/>
</dbReference>
<dbReference type="PANTHER" id="PTHR34180:SF1">
    <property type="entry name" value="BETA-ALANYL-DOPAMINE_CARCININE HYDROLASE"/>
    <property type="match status" value="1"/>
</dbReference>
<reference evidence="2 3" key="1">
    <citation type="submission" date="2015-07" db="EMBL/GenBank/DDBJ databases">
        <title>Emmonsia species relationships and genome sequence.</title>
        <authorList>
            <consortium name="The Broad Institute Genomics Platform"/>
            <person name="Cuomo C.A."/>
            <person name="Munoz J.F."/>
            <person name="Imamovic A."/>
            <person name="Priest M.E."/>
            <person name="Young S."/>
            <person name="Clay O.K."/>
            <person name="McEwen J.G."/>
        </authorList>
    </citation>
    <scope>NUCLEOTIDE SEQUENCE [LARGE SCALE GENOMIC DNA]</scope>
    <source>
        <strain evidence="2 3">UAMH 9510</strain>
    </source>
</reference>
<dbReference type="Pfam" id="PF03417">
    <property type="entry name" value="AAT"/>
    <property type="match status" value="1"/>
</dbReference>
<dbReference type="STRING" id="1447872.A0A1J9P9Y6"/>
<dbReference type="EMBL" id="LGRN01000368">
    <property type="protein sequence ID" value="OJD12754.1"/>
    <property type="molecule type" value="Genomic_DNA"/>
</dbReference>
<feature type="domain" description="Peptidase C45 hydrolase" evidence="1">
    <location>
        <begin position="106"/>
        <end position="347"/>
    </location>
</feature>
<sequence>MLAISCEGNSYEIGLQHGEHAREQVAGSLEFYEGLFKRRCSMDWPQVCEAAVKFVPFLETSFPGYMQEMRGLAQGAGVPVESILALNVRTEIAYGMFSDGCTALSWKSKDESFLAQNWDWEREQSPNLLTLHIRQKTAPPTPPAPIIHMITEAGIIGKIGLNSHGVGVSLNAIKAAGVDFGKLPTHLALRAVLDSVSRADAVAKLERYGVAGACHILVADRTGGVGLECSARDIVRLEMGEREKDDGLLGDAAGVVTHSNHFIRPHLDTEGKVHLTDTLDRLKRVRELMAEKAARPPSVAVIEEILKDEQGYPTAICREVTANSSIATLFSIVMDLGKGRGLIKVGRPVKPEEVVELRP</sequence>
<organism evidence="2 3">
    <name type="scientific">Emergomyces pasteurianus Ep9510</name>
    <dbReference type="NCBI Taxonomy" id="1447872"/>
    <lineage>
        <taxon>Eukaryota</taxon>
        <taxon>Fungi</taxon>
        <taxon>Dikarya</taxon>
        <taxon>Ascomycota</taxon>
        <taxon>Pezizomycotina</taxon>
        <taxon>Eurotiomycetes</taxon>
        <taxon>Eurotiomycetidae</taxon>
        <taxon>Onygenales</taxon>
        <taxon>Ajellomycetaceae</taxon>
        <taxon>Emergomyces</taxon>
    </lineage>
</organism>
<dbReference type="InterPro" id="IPR047801">
    <property type="entry name" value="Peptidase_C45"/>
</dbReference>
<keyword evidence="3" id="KW-1185">Reference proteome</keyword>
<dbReference type="AlphaFoldDB" id="A0A1J9P9Y6"/>
<name>A0A1J9P9Y6_9EURO</name>
<dbReference type="VEuPathDB" id="FungiDB:AJ78_06693"/>
<dbReference type="OrthoDB" id="189997at2759"/>
<dbReference type="PANTHER" id="PTHR34180">
    <property type="entry name" value="PEPTIDASE C45"/>
    <property type="match status" value="1"/>
</dbReference>
<accession>A0A1J9P9Y6</accession>
<dbReference type="Gene3D" id="1.10.10.2120">
    <property type="match status" value="1"/>
</dbReference>